<evidence type="ECO:0000259" key="1">
    <source>
        <dbReference type="Pfam" id="PF13643"/>
    </source>
</evidence>
<dbReference type="InterPro" id="IPR025285">
    <property type="entry name" value="DUF4145"/>
</dbReference>
<name>A0ABY3SZ37_9GAMM</name>
<dbReference type="Proteomes" id="UP001054801">
    <property type="component" value="Chromosome"/>
</dbReference>
<proteinExistence type="predicted"/>
<gene>
    <name evidence="2" type="ORF">L2Y54_01910</name>
</gene>
<dbReference type="EMBL" id="CP091244">
    <property type="protein sequence ID" value="UJS24817.1"/>
    <property type="molecule type" value="Genomic_DNA"/>
</dbReference>
<keyword evidence="3" id="KW-1185">Reference proteome</keyword>
<evidence type="ECO:0000313" key="3">
    <source>
        <dbReference type="Proteomes" id="UP001054801"/>
    </source>
</evidence>
<sequence length="252" mass="28763">MRCPTCKKEFHSQPDHIHTYCLDEYYDPSIDSMCTDALICDPTDYQFYDSDQFGRGCEFLTQKCPSCTEVMVIRKTGRGAYPRTTPTQFVLIEVDFIEIIYPKNEHFSVASEVPDEYRNDFLEASGILVYSPKASAALSRRLLQKVLREALGIKKRDLSQEIDEFISNAHAPSYLNDAVDAIRQIGNFAAHPIKYTNSGEIVEVEAGEAEWLLEVMESLFDFAFIQPIKLEKRRQILNKKLESLGKPKLKGS</sequence>
<feature type="domain" description="DUF4145" evidence="1">
    <location>
        <begin position="123"/>
        <end position="217"/>
    </location>
</feature>
<dbReference type="Pfam" id="PF13643">
    <property type="entry name" value="DUF4145"/>
    <property type="match status" value="1"/>
</dbReference>
<organism evidence="2 3">
    <name type="scientific">Thiothrix winogradskyi</name>
    <dbReference type="NCBI Taxonomy" id="96472"/>
    <lineage>
        <taxon>Bacteria</taxon>
        <taxon>Pseudomonadati</taxon>
        <taxon>Pseudomonadota</taxon>
        <taxon>Gammaproteobacteria</taxon>
        <taxon>Thiotrichales</taxon>
        <taxon>Thiotrichaceae</taxon>
        <taxon>Thiothrix</taxon>
    </lineage>
</organism>
<accession>A0ABY3SZ37</accession>
<evidence type="ECO:0000313" key="2">
    <source>
        <dbReference type="EMBL" id="UJS24817.1"/>
    </source>
</evidence>
<protein>
    <submittedName>
        <fullName evidence="2">DUF4145 domain-containing protein</fullName>
    </submittedName>
</protein>
<reference evidence="2" key="1">
    <citation type="journal article" date="2022" name="Microorganisms">
        <title>Two New Species of Filamentous Sulfur Bacteria of the Genus Thiothrix, Thiothrix winogradskyi sp. nov. and 'Candidatus Thiothrix sulfatifontis' sp. nov.</title>
        <authorList>
            <person name="Ravin N.V."/>
            <person name="Rossetti S."/>
            <person name="Beletsky A.V."/>
            <person name="Kadnikov V.V."/>
            <person name="Rudenko T.S."/>
            <person name="Smolyakov D.D."/>
            <person name="Moskvitina M.I."/>
            <person name="Gureeva M.V."/>
            <person name="Mardanov A.V."/>
            <person name="Grabovich M.Y."/>
        </authorList>
    </citation>
    <scope>NUCLEOTIDE SEQUENCE</scope>
    <source>
        <strain evidence="2">CT3</strain>
    </source>
</reference>
<dbReference type="RefSeq" id="WP_236499524.1">
    <property type="nucleotide sequence ID" value="NZ_CP091244.1"/>
</dbReference>